<feature type="compositionally biased region" description="Polar residues" evidence="1">
    <location>
        <begin position="35"/>
        <end position="50"/>
    </location>
</feature>
<dbReference type="RefSeq" id="WP_007919195.1">
    <property type="nucleotide sequence ID" value="NZ_ADVG01000004.1"/>
</dbReference>
<dbReference type="OrthoDB" id="3500494at2"/>
<comment type="caution">
    <text evidence="3">The sequence shown here is derived from an EMBL/GenBank/DDBJ whole genome shotgun (WGS) entry which is preliminary data.</text>
</comment>
<dbReference type="SUPFAM" id="SSF51445">
    <property type="entry name" value="(Trans)glycosidases"/>
    <property type="match status" value="1"/>
</dbReference>
<feature type="chain" id="PRO_5003088623" evidence="2">
    <location>
        <begin position="33"/>
        <end position="533"/>
    </location>
</feature>
<keyword evidence="4" id="KW-1185">Reference proteome</keyword>
<feature type="signal peptide" evidence="2">
    <location>
        <begin position="1"/>
        <end position="32"/>
    </location>
</feature>
<keyword evidence="2" id="KW-0732">Signal</keyword>
<dbReference type="STRING" id="485913.Krac_2412"/>
<reference evidence="3 4" key="1">
    <citation type="journal article" date="2011" name="Stand. Genomic Sci.">
        <title>Non-contiguous finished genome sequence and contextual data of the filamentous soil bacterium Ktedonobacter racemifer type strain (SOSP1-21).</title>
        <authorList>
            <person name="Chang Y.J."/>
            <person name="Land M."/>
            <person name="Hauser L."/>
            <person name="Chertkov O."/>
            <person name="Del Rio T.G."/>
            <person name="Nolan M."/>
            <person name="Copeland A."/>
            <person name="Tice H."/>
            <person name="Cheng J.F."/>
            <person name="Lucas S."/>
            <person name="Han C."/>
            <person name="Goodwin L."/>
            <person name="Pitluck S."/>
            <person name="Ivanova N."/>
            <person name="Ovchinikova G."/>
            <person name="Pati A."/>
            <person name="Chen A."/>
            <person name="Palaniappan K."/>
            <person name="Mavromatis K."/>
            <person name="Liolios K."/>
            <person name="Brettin T."/>
            <person name="Fiebig A."/>
            <person name="Rohde M."/>
            <person name="Abt B."/>
            <person name="Goker M."/>
            <person name="Detter J.C."/>
            <person name="Woyke T."/>
            <person name="Bristow J."/>
            <person name="Eisen J.A."/>
            <person name="Markowitz V."/>
            <person name="Hugenholtz P."/>
            <person name="Kyrpides N.C."/>
            <person name="Klenk H.P."/>
            <person name="Lapidus A."/>
        </authorList>
    </citation>
    <scope>NUCLEOTIDE SEQUENCE [LARGE SCALE GENOMIC DNA]</scope>
    <source>
        <strain evidence="4">DSM 44963</strain>
    </source>
</reference>
<dbReference type="InParanoid" id="D6U595"/>
<dbReference type="EMBL" id="ADVG01000004">
    <property type="protein sequence ID" value="EFH81675.1"/>
    <property type="molecule type" value="Genomic_DNA"/>
</dbReference>
<evidence type="ECO:0000256" key="2">
    <source>
        <dbReference type="SAM" id="SignalP"/>
    </source>
</evidence>
<proteinExistence type="predicted"/>
<gene>
    <name evidence="3" type="ORF">Krac_2412</name>
</gene>
<accession>D6U595</accession>
<evidence type="ECO:0000256" key="1">
    <source>
        <dbReference type="SAM" id="MobiDB-lite"/>
    </source>
</evidence>
<dbReference type="Proteomes" id="UP000004508">
    <property type="component" value="Unassembled WGS sequence"/>
</dbReference>
<dbReference type="eggNOG" id="COG3664">
    <property type="taxonomic scope" value="Bacteria"/>
</dbReference>
<sequence>MNTQNKRIPGFLACLPLFFVLFVSCSSIPSQVQFPASNASPDAKNSNPSSVPCKKDGMSEGEESNAIVVTIDPSCQIGESHFTTGITQTDNSLLSSWGSNDLEAVNQAKALAKGNIAFQNTHIMGWGLPDPWPNPSDPEPTNWSLLDQRLQTMVETGSTPVLTLCEAPWWMKGRNVGRKPAQTLTAADEWSTIAYESRILDNKMGSWLHLVQRVAERYMVPPYNVRYFQVWNEMKGYYDPAINNFDYTTSSGNPNGSYANHGYTYMYNQVYNTLLQVAKAHGIDPKTINIGGPYIFMDTWSTPKHASDPSRFSKVYGTIDQRSLDVIQYWLQHKDGAGFITIDGSVENRDTGLLATDPFTAGGVFADLVTWIRSLDPTLYPGSTTLPIWMAEWFAAPRQYLSGGPADAAFDNAVKASTTMKFIKAGGSVALSWGASGDGSTDLGLWTSPSYPGGGQAHPWFYTLKSLKNDFGSGEKLYSADITGSSGVEALATQSHVMLVNKSTTTLVVWINGSIKVSLAPHEVKVVSYEGKE</sequence>
<dbReference type="InterPro" id="IPR017853">
    <property type="entry name" value="GH"/>
</dbReference>
<evidence type="ECO:0000313" key="3">
    <source>
        <dbReference type="EMBL" id="EFH81675.1"/>
    </source>
</evidence>
<dbReference type="AlphaFoldDB" id="D6U595"/>
<dbReference type="PROSITE" id="PS51257">
    <property type="entry name" value="PROKAR_LIPOPROTEIN"/>
    <property type="match status" value="1"/>
</dbReference>
<dbReference type="Gene3D" id="3.20.20.80">
    <property type="entry name" value="Glycosidases"/>
    <property type="match status" value="1"/>
</dbReference>
<name>D6U595_KTERA</name>
<organism evidence="3 4">
    <name type="scientific">Ktedonobacter racemifer DSM 44963</name>
    <dbReference type="NCBI Taxonomy" id="485913"/>
    <lineage>
        <taxon>Bacteria</taxon>
        <taxon>Bacillati</taxon>
        <taxon>Chloroflexota</taxon>
        <taxon>Ktedonobacteria</taxon>
        <taxon>Ktedonobacterales</taxon>
        <taxon>Ktedonobacteraceae</taxon>
        <taxon>Ktedonobacter</taxon>
    </lineage>
</organism>
<evidence type="ECO:0000313" key="4">
    <source>
        <dbReference type="Proteomes" id="UP000004508"/>
    </source>
</evidence>
<feature type="region of interest" description="Disordered" evidence="1">
    <location>
        <begin position="35"/>
        <end position="59"/>
    </location>
</feature>
<protein>
    <submittedName>
        <fullName evidence="3">Uncharacterized protein</fullName>
    </submittedName>
</protein>